<dbReference type="Proteomes" id="UP001604336">
    <property type="component" value="Unassembled WGS sequence"/>
</dbReference>
<gene>
    <name evidence="4" type="ORF">Adt_34699</name>
</gene>
<protein>
    <submittedName>
        <fullName evidence="4">Hydroxyproline-rich glycoprotein family protein</fullName>
    </submittedName>
</protein>
<dbReference type="InterPro" id="IPR044839">
    <property type="entry name" value="NDR1-like"/>
</dbReference>
<evidence type="ECO:0000313" key="5">
    <source>
        <dbReference type="Proteomes" id="UP001604336"/>
    </source>
</evidence>
<comment type="subcellular location">
    <subcellularLocation>
        <location evidence="1">Membrane</location>
    </subcellularLocation>
</comment>
<accession>A0ABD1R1U2</accession>
<reference evidence="5" key="1">
    <citation type="submission" date="2024-07" db="EMBL/GenBank/DDBJ databases">
        <title>Two chromosome-level genome assemblies of Korean endemic species Abeliophyllum distichum and Forsythia ovata (Oleaceae).</title>
        <authorList>
            <person name="Jang H."/>
        </authorList>
    </citation>
    <scope>NUCLEOTIDE SEQUENCE [LARGE SCALE GENOMIC DNA]</scope>
</reference>
<dbReference type="GO" id="GO:0016020">
    <property type="term" value="C:membrane"/>
    <property type="evidence" value="ECO:0007669"/>
    <property type="project" value="UniProtKB-SubCell"/>
</dbReference>
<dbReference type="PANTHER" id="PTHR31234:SF35">
    <property type="entry name" value="LATE EMBRYOGENESIS ABUNDANT (LEA) HYDROXYPROLINE-RICH GLYCOPROTEIN FAMILY"/>
    <property type="match status" value="1"/>
</dbReference>
<sequence length="293" mass="33205">MSHLADEEAKQCPPNVYSETQIYPRYPPPYRDYAPPYHGGTDYSNKYNPACTSFNKLPFPTTELKQGNTFGRVVLCLMVGLIFGASLLSLLLWVLFGSDVPNFQIQTFSIPSFKLTGSTLKANWAAGLTLINPNHKLDICFEQTESSLVYKNYIIDTSLVDSFQVEKNQEMTMDIAFSVPAFNDEYYNTTGAPWVKDMQEERRKGSLVFEMRIITSATFLAGDFWRRQTDLKVVCVELKVDFPATTGGGTWNGDKKECLRWVGSVPSRGNFDSSHLFPQPTNMLDKVEYDRVE</sequence>
<proteinExistence type="predicted"/>
<feature type="transmembrane region" description="Helical" evidence="3">
    <location>
        <begin position="73"/>
        <end position="96"/>
    </location>
</feature>
<organism evidence="4 5">
    <name type="scientific">Abeliophyllum distichum</name>
    <dbReference type="NCBI Taxonomy" id="126358"/>
    <lineage>
        <taxon>Eukaryota</taxon>
        <taxon>Viridiplantae</taxon>
        <taxon>Streptophyta</taxon>
        <taxon>Embryophyta</taxon>
        <taxon>Tracheophyta</taxon>
        <taxon>Spermatophyta</taxon>
        <taxon>Magnoliopsida</taxon>
        <taxon>eudicotyledons</taxon>
        <taxon>Gunneridae</taxon>
        <taxon>Pentapetalae</taxon>
        <taxon>asterids</taxon>
        <taxon>lamiids</taxon>
        <taxon>Lamiales</taxon>
        <taxon>Oleaceae</taxon>
        <taxon>Forsythieae</taxon>
        <taxon>Abeliophyllum</taxon>
    </lineage>
</organism>
<dbReference type="EMBL" id="JBFOLK010000010">
    <property type="protein sequence ID" value="KAL2481733.1"/>
    <property type="molecule type" value="Genomic_DNA"/>
</dbReference>
<dbReference type="PANTHER" id="PTHR31234">
    <property type="entry name" value="LATE EMBRYOGENESIS ABUNDANT (LEA) HYDROXYPROLINE-RICH GLYCOPROTEIN FAMILY"/>
    <property type="match status" value="1"/>
</dbReference>
<keyword evidence="5" id="KW-1185">Reference proteome</keyword>
<evidence type="ECO:0000256" key="2">
    <source>
        <dbReference type="ARBA" id="ARBA00023136"/>
    </source>
</evidence>
<dbReference type="AlphaFoldDB" id="A0ABD1R1U2"/>
<evidence type="ECO:0000313" key="4">
    <source>
        <dbReference type="EMBL" id="KAL2481733.1"/>
    </source>
</evidence>
<keyword evidence="2 3" id="KW-0472">Membrane</keyword>
<keyword evidence="3" id="KW-1133">Transmembrane helix</keyword>
<keyword evidence="3" id="KW-0812">Transmembrane</keyword>
<name>A0ABD1R1U2_9LAMI</name>
<evidence type="ECO:0000256" key="1">
    <source>
        <dbReference type="ARBA" id="ARBA00004370"/>
    </source>
</evidence>
<comment type="caution">
    <text evidence="4">The sequence shown here is derived from an EMBL/GenBank/DDBJ whole genome shotgun (WGS) entry which is preliminary data.</text>
</comment>
<evidence type="ECO:0000256" key="3">
    <source>
        <dbReference type="SAM" id="Phobius"/>
    </source>
</evidence>